<comment type="caution">
    <text evidence="2">The sequence shown here is derived from an EMBL/GenBank/DDBJ whole genome shotgun (WGS) entry which is preliminary data.</text>
</comment>
<keyword evidence="3" id="KW-1185">Reference proteome</keyword>
<feature type="transmembrane region" description="Helical" evidence="1">
    <location>
        <begin position="5"/>
        <end position="27"/>
    </location>
</feature>
<proteinExistence type="predicted"/>
<keyword evidence="1" id="KW-0472">Membrane</keyword>
<organism evidence="2 3">
    <name type="scientific">Tritrichomonas musculus</name>
    <dbReference type="NCBI Taxonomy" id="1915356"/>
    <lineage>
        <taxon>Eukaryota</taxon>
        <taxon>Metamonada</taxon>
        <taxon>Parabasalia</taxon>
        <taxon>Tritrichomonadida</taxon>
        <taxon>Tritrichomonadidae</taxon>
        <taxon>Tritrichomonas</taxon>
    </lineage>
</organism>
<evidence type="ECO:0000313" key="2">
    <source>
        <dbReference type="EMBL" id="KAK8884949.1"/>
    </source>
</evidence>
<dbReference type="SMART" id="SM01398">
    <property type="entry name" value="Cornichon"/>
    <property type="match status" value="1"/>
</dbReference>
<keyword evidence="1" id="KW-0812">Transmembrane</keyword>
<dbReference type="Proteomes" id="UP001470230">
    <property type="component" value="Unassembled WGS sequence"/>
</dbReference>
<evidence type="ECO:0000313" key="3">
    <source>
        <dbReference type="Proteomes" id="UP001470230"/>
    </source>
</evidence>
<protein>
    <recommendedName>
        <fullName evidence="4">Cornichon protein</fullName>
    </recommendedName>
</protein>
<feature type="transmembrane region" description="Helical" evidence="1">
    <location>
        <begin position="68"/>
        <end position="85"/>
    </location>
</feature>
<keyword evidence="1" id="KW-1133">Transmembrane helix</keyword>
<dbReference type="InterPro" id="IPR003377">
    <property type="entry name" value="Cornichon"/>
</dbReference>
<dbReference type="EMBL" id="JAPFFF010000008">
    <property type="protein sequence ID" value="KAK8884949.1"/>
    <property type="molecule type" value="Genomic_DNA"/>
</dbReference>
<sequence length="133" mass="15224">MLILWILMIILLVAILTMHLLILNALIEFEVDHVNPIDLCSTLEKRVNPILALQSAFTLCSILDPKRGWPLFIFNLLITIAIIYLKRTKRQIFEPMTIVRDMGQIEGRHIVCIVVCAVSFVYTLVQTLFVAFA</sequence>
<accession>A0ABR2K1J3</accession>
<evidence type="ECO:0008006" key="4">
    <source>
        <dbReference type="Google" id="ProtNLM"/>
    </source>
</evidence>
<name>A0ABR2K1J3_9EUKA</name>
<reference evidence="2 3" key="1">
    <citation type="submission" date="2024-04" db="EMBL/GenBank/DDBJ databases">
        <title>Tritrichomonas musculus Genome.</title>
        <authorList>
            <person name="Alves-Ferreira E."/>
            <person name="Grigg M."/>
            <person name="Lorenzi H."/>
            <person name="Galac M."/>
        </authorList>
    </citation>
    <scope>NUCLEOTIDE SEQUENCE [LARGE SCALE GENOMIC DNA]</scope>
    <source>
        <strain evidence="2 3">EAF2021</strain>
    </source>
</reference>
<feature type="transmembrane region" description="Helical" evidence="1">
    <location>
        <begin position="110"/>
        <end position="132"/>
    </location>
</feature>
<gene>
    <name evidence="2" type="ORF">M9Y10_044072</name>
</gene>
<evidence type="ECO:0000256" key="1">
    <source>
        <dbReference type="SAM" id="Phobius"/>
    </source>
</evidence>
<dbReference type="Pfam" id="PF03311">
    <property type="entry name" value="Cornichon"/>
    <property type="match status" value="1"/>
</dbReference>